<organism evidence="1 2">
    <name type="scientific">Desulfobacter postgatei 2ac9</name>
    <dbReference type="NCBI Taxonomy" id="879212"/>
    <lineage>
        <taxon>Bacteria</taxon>
        <taxon>Pseudomonadati</taxon>
        <taxon>Thermodesulfobacteriota</taxon>
        <taxon>Desulfobacteria</taxon>
        <taxon>Desulfobacterales</taxon>
        <taxon>Desulfobacteraceae</taxon>
        <taxon>Desulfobacter</taxon>
    </lineage>
</organism>
<dbReference type="EMBL" id="CM001488">
    <property type="protein sequence ID" value="EIM63087.1"/>
    <property type="molecule type" value="Genomic_DNA"/>
</dbReference>
<protein>
    <recommendedName>
        <fullName evidence="3">Tetratricopeptide repeat protein</fullName>
    </recommendedName>
</protein>
<dbReference type="SUPFAM" id="SSF54523">
    <property type="entry name" value="Pili subunits"/>
    <property type="match status" value="1"/>
</dbReference>
<dbReference type="HOGENOM" id="CLU_084157_0_0_7"/>
<dbReference type="eggNOG" id="COG0457">
    <property type="taxonomic scope" value="Bacteria"/>
</dbReference>
<dbReference type="Gene3D" id="1.25.40.10">
    <property type="entry name" value="Tetratricopeptide repeat domain"/>
    <property type="match status" value="1"/>
</dbReference>
<sequence length="288" mass="32952">MKNLKNLNNYVFFFCLFVFATGFALCNAEIKKDRKNLNATYSFQTIPIPAKAIPFLAGEFKGIVADNLLLQMNSFIGSGHSITKKQWKDICRGFEQVMELDPYFEQTYLQAQAFLSWEARMPKAAIAILEKSSVKRPWDWRPGYYIGFDHYYFLDDYDKASEIFLKTSQIKDAPVLIALLGSRFAVKGKRIEASLEVLEQMKQNPGLTKNAQKEIENRIIALTGIRIIEKALDRYKAVYHYYPLSLDMLVTKGILQTLPVNPYSVSYGYSPGTGKIVFDHHSKEVVKP</sequence>
<dbReference type="STRING" id="879212.DespoDRAFT_01117"/>
<evidence type="ECO:0008006" key="3">
    <source>
        <dbReference type="Google" id="ProtNLM"/>
    </source>
</evidence>
<proteinExistence type="predicted"/>
<evidence type="ECO:0000313" key="1">
    <source>
        <dbReference type="EMBL" id="EIM63087.1"/>
    </source>
</evidence>
<keyword evidence="2" id="KW-1185">Reference proteome</keyword>
<reference evidence="1 2" key="2">
    <citation type="submission" date="2012-02" db="EMBL/GenBank/DDBJ databases">
        <title>Improved High-Quality Draft sequence of Desulfobacter postgatei 2ac9.</title>
        <authorList>
            <consortium name="US DOE Joint Genome Institute"/>
            <person name="Lucas S."/>
            <person name="Han J."/>
            <person name="Lapidus A."/>
            <person name="Cheng J.-F."/>
            <person name="Goodwin L."/>
            <person name="Pitluck S."/>
            <person name="Peters L."/>
            <person name="Ovchinnikova G."/>
            <person name="Held B."/>
            <person name="Detter J.C."/>
            <person name="Han C."/>
            <person name="Tapia R."/>
            <person name="Land M."/>
            <person name="Hauser L."/>
            <person name="Kyrpides N."/>
            <person name="Ivanova N."/>
            <person name="Pagani I."/>
            <person name="Orellana R."/>
            <person name="Lovley D."/>
            <person name="Woyke T."/>
        </authorList>
    </citation>
    <scope>NUCLEOTIDE SEQUENCE [LARGE SCALE GENOMIC DNA]</scope>
    <source>
        <strain evidence="1 2">2ac9</strain>
    </source>
</reference>
<dbReference type="InterPro" id="IPR045584">
    <property type="entry name" value="Pilin-like"/>
</dbReference>
<dbReference type="Proteomes" id="UP000005778">
    <property type="component" value="Chromosome"/>
</dbReference>
<dbReference type="InterPro" id="IPR011990">
    <property type="entry name" value="TPR-like_helical_dom_sf"/>
</dbReference>
<evidence type="ECO:0000313" key="2">
    <source>
        <dbReference type="Proteomes" id="UP000005778"/>
    </source>
</evidence>
<gene>
    <name evidence="1" type="ORF">DespoDRAFT_01117</name>
</gene>
<accession>I5B0S4</accession>
<name>I5B0S4_9BACT</name>
<dbReference type="AlphaFoldDB" id="I5B0S4"/>
<reference evidence="1 2" key="1">
    <citation type="submission" date="2011-09" db="EMBL/GenBank/DDBJ databases">
        <authorList>
            <consortium name="US DOE Joint Genome Institute (JGI-PGF)"/>
            <person name="Lucas S."/>
            <person name="Han J."/>
            <person name="Lapidus A."/>
            <person name="Cheng J.-F."/>
            <person name="Goodwin L."/>
            <person name="Pitluck S."/>
            <person name="Peters L."/>
            <person name="Land M.L."/>
            <person name="Hauser L."/>
            <person name="Orellana R."/>
            <person name="Lovley D."/>
            <person name="Woyke T.J."/>
        </authorList>
    </citation>
    <scope>NUCLEOTIDE SEQUENCE [LARGE SCALE GENOMIC DNA]</scope>
    <source>
        <strain evidence="1 2">2ac9</strain>
    </source>
</reference>